<dbReference type="Proteomes" id="UP000786387">
    <property type="component" value="Unassembled WGS sequence"/>
</dbReference>
<keyword evidence="1" id="KW-1133">Transmembrane helix</keyword>
<gene>
    <name evidence="2" type="ORF">G7026_19100</name>
</gene>
<reference evidence="2 3" key="1">
    <citation type="submission" date="2020-02" db="EMBL/GenBank/DDBJ databases">
        <title>Synteny-based analysis reveals conserved mechanism for high triclosan tolerance in Pseudomonas, as well as instances of horizontal transfer.</title>
        <authorList>
            <person name="Mcfarland A.G."/>
            <person name="Bertucci H.K."/>
            <person name="Litmann E."/>
            <person name="Shen J."/>
            <person name="Huttenhower C."/>
            <person name="Hartmann E.M."/>
        </authorList>
    </citation>
    <scope>NUCLEOTIDE SEQUENCE [LARGE SCALE GENOMIC DNA]</scope>
    <source>
        <strain evidence="2 3">115A1</strain>
    </source>
</reference>
<organism evidence="2 3">
    <name type="scientific">Stutzerimonas azotifigens</name>
    <dbReference type="NCBI Taxonomy" id="291995"/>
    <lineage>
        <taxon>Bacteria</taxon>
        <taxon>Pseudomonadati</taxon>
        <taxon>Pseudomonadota</taxon>
        <taxon>Gammaproteobacteria</taxon>
        <taxon>Pseudomonadales</taxon>
        <taxon>Pseudomonadaceae</taxon>
        <taxon>Stutzerimonas</taxon>
    </lineage>
</organism>
<dbReference type="RefSeq" id="WP_181072498.1">
    <property type="nucleotide sequence ID" value="NZ_JAAMRF010000011.1"/>
</dbReference>
<feature type="transmembrane region" description="Helical" evidence="1">
    <location>
        <begin position="36"/>
        <end position="52"/>
    </location>
</feature>
<evidence type="ECO:0008006" key="4">
    <source>
        <dbReference type="Google" id="ProtNLM"/>
    </source>
</evidence>
<keyword evidence="1" id="KW-0812">Transmembrane</keyword>
<sequence length="153" mass="17411">MSTETGKEESKEFTREAMIRWQGYARESRTAVNSHFLAYSAAILALQVTILLDNKAKTIDWPCLFSAGGFLAMSSLLLGSITVLARLRDARLTARIARYKYQERAQQEIDSLRSKANFYGAWIHRLLPLQVISFTISAISFCTWAVVTNWERI</sequence>
<evidence type="ECO:0000256" key="1">
    <source>
        <dbReference type="SAM" id="Phobius"/>
    </source>
</evidence>
<feature type="transmembrane region" description="Helical" evidence="1">
    <location>
        <begin position="126"/>
        <end position="147"/>
    </location>
</feature>
<protein>
    <recommendedName>
        <fullName evidence="4">DUF4231 domain-containing protein</fullName>
    </recommendedName>
</protein>
<evidence type="ECO:0000313" key="3">
    <source>
        <dbReference type="Proteomes" id="UP000786387"/>
    </source>
</evidence>
<evidence type="ECO:0000313" key="2">
    <source>
        <dbReference type="EMBL" id="MBA1275458.1"/>
    </source>
</evidence>
<keyword evidence="1" id="KW-0472">Membrane</keyword>
<accession>A0ABR5Z5G3</accession>
<dbReference type="EMBL" id="JAAMRF010000011">
    <property type="protein sequence ID" value="MBA1275458.1"/>
    <property type="molecule type" value="Genomic_DNA"/>
</dbReference>
<feature type="transmembrane region" description="Helical" evidence="1">
    <location>
        <begin position="64"/>
        <end position="85"/>
    </location>
</feature>
<name>A0ABR5Z5G3_9GAMM</name>
<proteinExistence type="predicted"/>
<comment type="caution">
    <text evidence="2">The sequence shown here is derived from an EMBL/GenBank/DDBJ whole genome shotgun (WGS) entry which is preliminary data.</text>
</comment>
<keyword evidence="3" id="KW-1185">Reference proteome</keyword>